<feature type="region of interest" description="Disordered" evidence="2">
    <location>
        <begin position="50"/>
        <end position="116"/>
    </location>
</feature>
<dbReference type="EMBL" id="DAAUQI010000019">
    <property type="protein sequence ID" value="HAF2361334.1"/>
    <property type="molecule type" value="Genomic_DNA"/>
</dbReference>
<keyword evidence="1" id="KW-0175">Coiled coil</keyword>
<evidence type="ECO:0000256" key="2">
    <source>
        <dbReference type="SAM" id="MobiDB-lite"/>
    </source>
</evidence>
<proteinExistence type="predicted"/>
<accession>A0A743YFT2</accession>
<protein>
    <submittedName>
        <fullName evidence="3">Uncharacterized protein</fullName>
    </submittedName>
</protein>
<name>A0A743YFT2_SALER</name>
<organism evidence="3">
    <name type="scientific">Salmonella enterica</name>
    <name type="common">Salmonella choleraesuis</name>
    <dbReference type="NCBI Taxonomy" id="28901"/>
    <lineage>
        <taxon>Bacteria</taxon>
        <taxon>Pseudomonadati</taxon>
        <taxon>Pseudomonadota</taxon>
        <taxon>Gammaproteobacteria</taxon>
        <taxon>Enterobacterales</taxon>
        <taxon>Enterobacteriaceae</taxon>
        <taxon>Salmonella</taxon>
    </lineage>
</organism>
<comment type="caution">
    <text evidence="3">The sequence shown here is derived from an EMBL/GenBank/DDBJ whole genome shotgun (WGS) entry which is preliminary data.</text>
</comment>
<sequence>MVQRVFDYILTVIFYVRLFMKKVLSLLVPGCLLLGGSLAVGHAALPPASAPVQNAGPQSDKAGDTPHGEPTVPALLSPATKPLAGAPTTSAGVSDADKTVQDTQGGTSAKAGTDVSNRQEVEELLQEQKQLKATQQQLLAKIDELTKEMYLSNANFGDKNGPGYYYRFTRKPGVRKTASGFYYSISSLITRKTKPRGGDVQAAGIRPNDFVTFSLKESFPDGKVVSETPILTVMNDSKLPDVVRAAFAVGGKDEMVTIVTLGKQIYSDGDKNDYPQGITPETTLIYTFRIVGVQNNDSQEMNVLKPRG</sequence>
<reference evidence="3" key="2">
    <citation type="submission" date="2020-02" db="EMBL/GenBank/DDBJ databases">
        <authorList>
            <consortium name="NCBI Pathogen Detection Project"/>
        </authorList>
    </citation>
    <scope>NUCLEOTIDE SEQUENCE</scope>
    <source>
        <strain evidence="3">MA.CK_99/00004569</strain>
    </source>
</reference>
<evidence type="ECO:0000313" key="3">
    <source>
        <dbReference type="EMBL" id="HAF2361334.1"/>
    </source>
</evidence>
<gene>
    <name evidence="3" type="ORF">G9F21_003435</name>
</gene>
<dbReference type="AlphaFoldDB" id="A0A743YFT2"/>
<feature type="coiled-coil region" evidence="1">
    <location>
        <begin position="117"/>
        <end position="148"/>
    </location>
</feature>
<reference evidence="3" key="1">
    <citation type="journal article" date="2018" name="Genome Biol.">
        <title>SKESA: strategic k-mer extension for scrupulous assemblies.</title>
        <authorList>
            <person name="Souvorov A."/>
            <person name="Agarwala R."/>
            <person name="Lipman D.J."/>
        </authorList>
    </citation>
    <scope>NUCLEOTIDE SEQUENCE</scope>
    <source>
        <strain evidence="3">MA.CK_99/00004569</strain>
    </source>
</reference>
<evidence type="ECO:0000256" key="1">
    <source>
        <dbReference type="SAM" id="Coils"/>
    </source>
</evidence>